<name>A0ABX7V2K7_9GAMM</name>
<organism evidence="2 3">
    <name type="scientific">Pseudoalteromonas viridis</name>
    <dbReference type="NCBI Taxonomy" id="339617"/>
    <lineage>
        <taxon>Bacteria</taxon>
        <taxon>Pseudomonadati</taxon>
        <taxon>Pseudomonadota</taxon>
        <taxon>Gammaproteobacteria</taxon>
        <taxon>Alteromonadales</taxon>
        <taxon>Pseudoalteromonadaceae</taxon>
        <taxon>Pseudoalteromonas</taxon>
    </lineage>
</organism>
<feature type="transmembrane region" description="Helical" evidence="1">
    <location>
        <begin position="60"/>
        <end position="80"/>
    </location>
</feature>
<protein>
    <submittedName>
        <fullName evidence="2">Uncharacterized protein</fullName>
    </submittedName>
</protein>
<dbReference type="EMBL" id="CP072425">
    <property type="protein sequence ID" value="QTL35126.1"/>
    <property type="molecule type" value="Genomic_DNA"/>
</dbReference>
<accession>A0ABX7V2K7</accession>
<feature type="transmembrane region" description="Helical" evidence="1">
    <location>
        <begin position="28"/>
        <end position="48"/>
    </location>
</feature>
<reference evidence="2 3" key="1">
    <citation type="submission" date="2021-03" db="EMBL/GenBank/DDBJ databases">
        <title>Complete Genome of Pseudoalteromonas viridis Strain BBR56, a new biocontrol bacterial candidate.</title>
        <authorList>
            <person name="Handayani D.P."/>
            <person name="Isnansetyo A."/>
            <person name="Istiqomah I."/>
            <person name="Jumina J."/>
        </authorList>
    </citation>
    <scope>NUCLEOTIDE SEQUENCE [LARGE SCALE GENOMIC DNA]</scope>
    <source>
        <strain evidence="2 3">BBR56</strain>
    </source>
</reference>
<feature type="transmembrane region" description="Helical" evidence="1">
    <location>
        <begin position="100"/>
        <end position="118"/>
    </location>
</feature>
<keyword evidence="1" id="KW-0812">Transmembrane</keyword>
<dbReference type="Proteomes" id="UP000665025">
    <property type="component" value="Chromosome 1"/>
</dbReference>
<keyword evidence="1" id="KW-1133">Transmembrane helix</keyword>
<evidence type="ECO:0000313" key="2">
    <source>
        <dbReference type="EMBL" id="QTL35126.1"/>
    </source>
</evidence>
<evidence type="ECO:0000256" key="1">
    <source>
        <dbReference type="SAM" id="Phobius"/>
    </source>
</evidence>
<gene>
    <name evidence="2" type="ORF">J5X90_16600</name>
</gene>
<sequence>MANIIIRYFSHSIPVSQSIYLDSAAGSFYTYAIAIAASALGPLFASFIKNKKPEFTSLKIVSIILVIFFLVLSGVIYAAVQIKSLTSEILTFDLVLDVPQFSIYVLAIFIGLYTYCLLKISSPDYGHLDDSFNEQDDATVKEVVSDSKKLKDDGTGVKL</sequence>
<keyword evidence="1" id="KW-0472">Membrane</keyword>
<keyword evidence="3" id="KW-1185">Reference proteome</keyword>
<proteinExistence type="predicted"/>
<evidence type="ECO:0000313" key="3">
    <source>
        <dbReference type="Proteomes" id="UP000665025"/>
    </source>
</evidence>
<dbReference type="RefSeq" id="WP_209052119.1">
    <property type="nucleotide sequence ID" value="NZ_CP072425.1"/>
</dbReference>